<feature type="chain" id="PRO_5039583153" evidence="1">
    <location>
        <begin position="29"/>
        <end position="343"/>
    </location>
</feature>
<reference evidence="2" key="1">
    <citation type="submission" date="2015-02" db="EMBL/GenBank/DDBJ databases">
        <title>A novel member of the family Ruminococcaceae isolated from human feces.</title>
        <authorList>
            <person name="Shkoporov A.N."/>
            <person name="Chaplin A.V."/>
            <person name="Motuzova O.V."/>
            <person name="Kafarskaia L.I."/>
            <person name="Khokhlova E.V."/>
            <person name="Efimov B.A."/>
        </authorList>
    </citation>
    <scope>NUCLEOTIDE SEQUENCE [LARGE SCALE GENOMIC DNA]</scope>
    <source>
        <strain evidence="2">585-1</strain>
    </source>
</reference>
<organism evidence="2 3">
    <name type="scientific">Ruthenibacterium lactatiformans</name>
    <dbReference type="NCBI Taxonomy" id="1550024"/>
    <lineage>
        <taxon>Bacteria</taxon>
        <taxon>Bacillati</taxon>
        <taxon>Bacillota</taxon>
        <taxon>Clostridia</taxon>
        <taxon>Eubacteriales</taxon>
        <taxon>Oscillospiraceae</taxon>
        <taxon>Ruthenibacterium</taxon>
    </lineage>
</organism>
<dbReference type="EMBL" id="JXXK01000001">
    <property type="protein sequence ID" value="KJF41394.1"/>
    <property type="molecule type" value="Genomic_DNA"/>
</dbReference>
<proteinExistence type="predicted"/>
<dbReference type="GeneID" id="42855178"/>
<protein>
    <submittedName>
        <fullName evidence="2">Sugar ABC transporter substrate-binding protein</fullName>
    </submittedName>
</protein>
<keyword evidence="1" id="KW-0732">Signal</keyword>
<dbReference type="PANTHER" id="PTHR35271">
    <property type="entry name" value="ABC TRANSPORTER, SUBSTRATE-BINDING LIPOPROTEIN-RELATED"/>
    <property type="match status" value="1"/>
</dbReference>
<sequence length="343" mass="34735">MKKLFALCLAAVVALGLAACGGSTSSSAAASEPGTSDAASSAAASVAAAGKDPANCKIGVIQLTEHVALDAARDGFIDALVEAGFNRENIDVQNAQGEIPNCATIATKFVNDKVDLILAVATPAAQAAAQATTEIPILATAVTDFVSAGLVNSDEVPGGNVSGTSDMNPIEEQADLLVKLVPEAKTVGILYCSAEDNSILQAGLAKAAFEARGLTVNEYTAADVNEIQPVTTKAVGEVDALYIPTDNLFAENMPTAALVAENAKIPVICGESGMVDSGGTATYGINYYNLGKLAAAQAVEILVDGKDVGTVPVGFASVEDLEFAVNEANCEAIGLTLPEDLKG</sequence>
<evidence type="ECO:0000313" key="2">
    <source>
        <dbReference type="EMBL" id="KJF41394.1"/>
    </source>
</evidence>
<evidence type="ECO:0000256" key="1">
    <source>
        <dbReference type="SAM" id="SignalP"/>
    </source>
</evidence>
<dbReference type="AlphaFoldDB" id="A0A0D8J3R5"/>
<comment type="caution">
    <text evidence="2">The sequence shown here is derived from an EMBL/GenBank/DDBJ whole genome shotgun (WGS) entry which is preliminary data.</text>
</comment>
<dbReference type="Gene3D" id="3.40.50.2300">
    <property type="match status" value="2"/>
</dbReference>
<feature type="signal peptide" evidence="1">
    <location>
        <begin position="1"/>
        <end position="28"/>
    </location>
</feature>
<dbReference type="Pfam" id="PF04392">
    <property type="entry name" value="ABC_sub_bind"/>
    <property type="match status" value="1"/>
</dbReference>
<dbReference type="SUPFAM" id="SSF53822">
    <property type="entry name" value="Periplasmic binding protein-like I"/>
    <property type="match status" value="1"/>
</dbReference>
<evidence type="ECO:0000313" key="3">
    <source>
        <dbReference type="Proteomes" id="UP000032483"/>
    </source>
</evidence>
<dbReference type="PROSITE" id="PS51257">
    <property type="entry name" value="PROKAR_LIPOPROTEIN"/>
    <property type="match status" value="1"/>
</dbReference>
<dbReference type="InterPro" id="IPR028082">
    <property type="entry name" value="Peripla_BP_I"/>
</dbReference>
<dbReference type="InterPro" id="IPR007487">
    <property type="entry name" value="ABC_transpt-TYRBP-like"/>
</dbReference>
<accession>A0A0D8J3R5</accession>
<dbReference type="CDD" id="cd06325">
    <property type="entry name" value="PBP1_ABC_unchar_transporter"/>
    <property type="match status" value="1"/>
</dbReference>
<dbReference type="Proteomes" id="UP000032483">
    <property type="component" value="Unassembled WGS sequence"/>
</dbReference>
<name>A0A0D8J3R5_9FIRM</name>
<keyword evidence="3" id="KW-1185">Reference proteome</keyword>
<dbReference type="PATRIC" id="fig|1550024.3.peg.180"/>
<dbReference type="PANTHER" id="PTHR35271:SF1">
    <property type="entry name" value="ABC TRANSPORTER, SUBSTRATE-BINDING LIPOPROTEIN"/>
    <property type="match status" value="1"/>
</dbReference>
<dbReference type="RefSeq" id="WP_050004212.1">
    <property type="nucleotide sequence ID" value="NZ_CAUEXJ010000011.1"/>
</dbReference>
<gene>
    <name evidence="2" type="ORF">TQ39_00815</name>
</gene>